<sequence length="158" mass="17725">MSHRSKDPQQGMWVLIFGRRLHTTPLSPNITSILDVGTGTCLSADAIAHAFPIAEVIATYLVPPSRQDDTAPSVHYIQHDADDPEWALFQVGQFDNIYVRMVTGGIHDWLGFRKNCFIHLKPGGALEIIDMSYPLRADEDAYDSEDYLSASQSRTTYR</sequence>
<accession>A0AAN6RD64</accession>
<dbReference type="Pfam" id="PF13489">
    <property type="entry name" value="Methyltransf_23"/>
    <property type="match status" value="1"/>
</dbReference>
<organism evidence="1 2">
    <name type="scientific">Pseudopithomyces chartarum</name>
    <dbReference type="NCBI Taxonomy" id="1892770"/>
    <lineage>
        <taxon>Eukaryota</taxon>
        <taxon>Fungi</taxon>
        <taxon>Dikarya</taxon>
        <taxon>Ascomycota</taxon>
        <taxon>Pezizomycotina</taxon>
        <taxon>Dothideomycetes</taxon>
        <taxon>Pleosporomycetidae</taxon>
        <taxon>Pleosporales</taxon>
        <taxon>Massarineae</taxon>
        <taxon>Didymosphaeriaceae</taxon>
        <taxon>Pseudopithomyces</taxon>
    </lineage>
</organism>
<evidence type="ECO:0008006" key="3">
    <source>
        <dbReference type="Google" id="ProtNLM"/>
    </source>
</evidence>
<protein>
    <recommendedName>
        <fullName evidence="3">S-adenosyl-L-methionine-dependent methyltransferase</fullName>
    </recommendedName>
</protein>
<keyword evidence="2" id="KW-1185">Reference proteome</keyword>
<evidence type="ECO:0000313" key="2">
    <source>
        <dbReference type="Proteomes" id="UP001280581"/>
    </source>
</evidence>
<dbReference type="Proteomes" id="UP001280581">
    <property type="component" value="Unassembled WGS sequence"/>
</dbReference>
<dbReference type="EMBL" id="WVTA01000018">
    <property type="protein sequence ID" value="KAK3197787.1"/>
    <property type="molecule type" value="Genomic_DNA"/>
</dbReference>
<dbReference type="SUPFAM" id="SSF53335">
    <property type="entry name" value="S-adenosyl-L-methionine-dependent methyltransferases"/>
    <property type="match status" value="1"/>
</dbReference>
<dbReference type="CDD" id="cd02440">
    <property type="entry name" value="AdoMet_MTases"/>
    <property type="match status" value="1"/>
</dbReference>
<reference evidence="1 2" key="1">
    <citation type="submission" date="2021-02" db="EMBL/GenBank/DDBJ databases">
        <title>Genome assembly of Pseudopithomyces chartarum.</title>
        <authorList>
            <person name="Jauregui R."/>
            <person name="Singh J."/>
            <person name="Voisey C."/>
        </authorList>
    </citation>
    <scope>NUCLEOTIDE SEQUENCE [LARGE SCALE GENOMIC DNA]</scope>
    <source>
        <strain evidence="1 2">AGR01</strain>
    </source>
</reference>
<evidence type="ECO:0000313" key="1">
    <source>
        <dbReference type="EMBL" id="KAK3197787.1"/>
    </source>
</evidence>
<comment type="caution">
    <text evidence="1">The sequence shown here is derived from an EMBL/GenBank/DDBJ whole genome shotgun (WGS) entry which is preliminary data.</text>
</comment>
<dbReference type="Gene3D" id="3.40.50.150">
    <property type="entry name" value="Vaccinia Virus protein VP39"/>
    <property type="match status" value="1"/>
</dbReference>
<proteinExistence type="predicted"/>
<dbReference type="InterPro" id="IPR029063">
    <property type="entry name" value="SAM-dependent_MTases_sf"/>
</dbReference>
<name>A0AAN6RD64_9PLEO</name>
<gene>
    <name evidence="1" type="ORF">GRF29_216g1289027</name>
</gene>
<dbReference type="AlphaFoldDB" id="A0AAN6RD64"/>